<evidence type="ECO:0000313" key="9">
    <source>
        <dbReference type="EMBL" id="WWD08561.1"/>
    </source>
</evidence>
<dbReference type="GO" id="GO:0000981">
    <property type="term" value="F:DNA-binding transcription factor activity, RNA polymerase II-specific"/>
    <property type="evidence" value="ECO:0007669"/>
    <property type="project" value="InterPro"/>
</dbReference>
<gene>
    <name evidence="9" type="ORF">V865_006673</name>
</gene>
<dbReference type="GO" id="GO:0005634">
    <property type="term" value="C:nucleus"/>
    <property type="evidence" value="ECO:0007669"/>
    <property type="project" value="UniProtKB-SubCell"/>
</dbReference>
<dbReference type="GeneID" id="91105474"/>
<protein>
    <recommendedName>
        <fullName evidence="8">Zn(2)-C6 fungal-type domain-containing protein</fullName>
    </recommendedName>
</protein>
<evidence type="ECO:0000313" key="10">
    <source>
        <dbReference type="Proteomes" id="UP001358614"/>
    </source>
</evidence>
<evidence type="ECO:0000256" key="5">
    <source>
        <dbReference type="ARBA" id="ARBA00023125"/>
    </source>
</evidence>
<evidence type="ECO:0000256" key="2">
    <source>
        <dbReference type="ARBA" id="ARBA00022723"/>
    </source>
</evidence>
<keyword evidence="5" id="KW-0238">DNA-binding</keyword>
<evidence type="ECO:0000256" key="4">
    <source>
        <dbReference type="ARBA" id="ARBA00023015"/>
    </source>
</evidence>
<dbReference type="GO" id="GO:0003677">
    <property type="term" value="F:DNA binding"/>
    <property type="evidence" value="ECO:0007669"/>
    <property type="project" value="UniProtKB-KW"/>
</dbReference>
<dbReference type="PROSITE" id="PS50048">
    <property type="entry name" value="ZN2_CY6_FUNGAL_2"/>
    <property type="match status" value="1"/>
</dbReference>
<keyword evidence="4" id="KW-0805">Transcription regulation</keyword>
<dbReference type="PANTHER" id="PTHR31313">
    <property type="entry name" value="TY1 ENHANCER ACTIVATOR"/>
    <property type="match status" value="1"/>
</dbReference>
<keyword evidence="2" id="KW-0479">Metal-binding</keyword>
<dbReference type="PANTHER" id="PTHR31313:SF81">
    <property type="entry name" value="TY1 ENHANCER ACTIVATOR"/>
    <property type="match status" value="1"/>
</dbReference>
<dbReference type="KEGG" id="ker:91105474"/>
<dbReference type="SMART" id="SM00066">
    <property type="entry name" value="GAL4"/>
    <property type="match status" value="1"/>
</dbReference>
<dbReference type="InterPro" id="IPR051615">
    <property type="entry name" value="Transcr_Regulatory_Elem"/>
</dbReference>
<keyword evidence="7" id="KW-0539">Nucleus</keyword>
<feature type="domain" description="Zn(2)-C6 fungal-type" evidence="8">
    <location>
        <begin position="16"/>
        <end position="46"/>
    </location>
</feature>
<dbReference type="RefSeq" id="XP_066086528.1">
    <property type="nucleotide sequence ID" value="XM_066230431.1"/>
</dbReference>
<dbReference type="SUPFAM" id="SSF57701">
    <property type="entry name" value="Zn2/Cys6 DNA-binding domain"/>
    <property type="match status" value="1"/>
</dbReference>
<dbReference type="EMBL" id="CP144090">
    <property type="protein sequence ID" value="WWD08561.1"/>
    <property type="molecule type" value="Genomic_DNA"/>
</dbReference>
<evidence type="ECO:0000259" key="8">
    <source>
        <dbReference type="PROSITE" id="PS50048"/>
    </source>
</evidence>
<comment type="subcellular location">
    <subcellularLocation>
        <location evidence="1">Nucleus</location>
    </subcellularLocation>
</comment>
<dbReference type="Gene3D" id="4.10.240.10">
    <property type="entry name" value="Zn(2)-C6 fungal-type DNA-binding domain"/>
    <property type="match status" value="1"/>
</dbReference>
<dbReference type="InterPro" id="IPR001138">
    <property type="entry name" value="Zn2Cys6_DnaBD"/>
</dbReference>
<accession>A0AAX4KPY5</accession>
<dbReference type="AlphaFoldDB" id="A0AAX4KPY5"/>
<dbReference type="CDD" id="cd12148">
    <property type="entry name" value="fungal_TF_MHR"/>
    <property type="match status" value="1"/>
</dbReference>
<dbReference type="GO" id="GO:0008270">
    <property type="term" value="F:zinc ion binding"/>
    <property type="evidence" value="ECO:0007669"/>
    <property type="project" value="InterPro"/>
</dbReference>
<dbReference type="Proteomes" id="UP001358614">
    <property type="component" value="Chromosome 2"/>
</dbReference>
<evidence type="ECO:0000256" key="6">
    <source>
        <dbReference type="ARBA" id="ARBA00023163"/>
    </source>
</evidence>
<dbReference type="CDD" id="cd00067">
    <property type="entry name" value="GAL4"/>
    <property type="match status" value="1"/>
</dbReference>
<proteinExistence type="predicted"/>
<dbReference type="Pfam" id="PF00172">
    <property type="entry name" value="Zn_clus"/>
    <property type="match status" value="1"/>
</dbReference>
<keyword evidence="10" id="KW-1185">Reference proteome</keyword>
<keyword evidence="6" id="KW-0804">Transcription</keyword>
<evidence type="ECO:0000256" key="7">
    <source>
        <dbReference type="ARBA" id="ARBA00023242"/>
    </source>
</evidence>
<organism evidence="9 10">
    <name type="scientific">Kwoniella europaea PYCC6329</name>
    <dbReference type="NCBI Taxonomy" id="1423913"/>
    <lineage>
        <taxon>Eukaryota</taxon>
        <taxon>Fungi</taxon>
        <taxon>Dikarya</taxon>
        <taxon>Basidiomycota</taxon>
        <taxon>Agaricomycotina</taxon>
        <taxon>Tremellomycetes</taxon>
        <taxon>Tremellales</taxon>
        <taxon>Cryptococcaceae</taxon>
        <taxon>Kwoniella</taxon>
    </lineage>
</organism>
<reference evidence="9 10" key="1">
    <citation type="submission" date="2024-01" db="EMBL/GenBank/DDBJ databases">
        <title>Comparative genomics of Cryptococcus and Kwoniella reveals pathogenesis evolution and contrasting modes of karyotype evolution via chromosome fusion or intercentromeric recombination.</title>
        <authorList>
            <person name="Coelho M.A."/>
            <person name="David-Palma M."/>
            <person name="Shea T."/>
            <person name="Bowers K."/>
            <person name="McGinley-Smith S."/>
            <person name="Mohammad A.W."/>
            <person name="Gnirke A."/>
            <person name="Yurkov A.M."/>
            <person name="Nowrousian M."/>
            <person name="Sun S."/>
            <person name="Cuomo C.A."/>
            <person name="Heitman J."/>
        </authorList>
    </citation>
    <scope>NUCLEOTIDE SEQUENCE [LARGE SCALE GENOMIC DNA]</scope>
    <source>
        <strain evidence="9 10">PYCC6329</strain>
    </source>
</reference>
<sequence>MGVPDTSFRSKNTSRACNRCRRRKIRCNGNTPQCTTCVSVGERCVYPILADRRLTDQTAVRKIEQLTARVQELEMMLNDSQLSQSCADDEIVMMSDTDPFETGRLVLSSTGSLHLHPSATFYYPAYLIPEWQQPMDFSISRPTPLPGYLASYLPFPMSMDHHRYLLDLAFDCSISFATSPFKDKFVAAMDQDPDRWGHYFSHLLHLCVLGVGWRYCRDQTMISMYYPNVSGEQRGKDYMDKAKVLVLNESTPQLSTITALFTMALYYCGDFKNPLSGLCFIRLHKRCDAQLEELGQSPDSDLDIARRDVWGYTLNMSAIWATFYAQPALPLLSSSDQRPPYVYASEPDENERRLSLMGRYHFHLSRFGLKALEANHLVRLPITMRVQRMREAANNLLNWRENLPEEITWPPTPVGPPMHPNTIVTHGMHATYVILAFRPYIIEIGGGASLVPEALDRCVSAAQDIVDQSKYLAEKYGVCRAPLSWNHAAYVCGTMLVLQASGLPGVTAEARQTALNSLNLLQNMLDEFGVIWDAARNTAASLRQLQTECDPVQPGLDILNDISNLMQSDNFAF</sequence>
<evidence type="ECO:0000256" key="1">
    <source>
        <dbReference type="ARBA" id="ARBA00004123"/>
    </source>
</evidence>
<name>A0AAX4KPY5_9TREE</name>
<evidence type="ECO:0000256" key="3">
    <source>
        <dbReference type="ARBA" id="ARBA00022833"/>
    </source>
</evidence>
<keyword evidence="3" id="KW-0862">Zinc</keyword>
<dbReference type="InterPro" id="IPR036864">
    <property type="entry name" value="Zn2-C6_fun-type_DNA-bd_sf"/>
</dbReference>
<dbReference type="PROSITE" id="PS00463">
    <property type="entry name" value="ZN2_CY6_FUNGAL_1"/>
    <property type="match status" value="1"/>
</dbReference>